<feature type="transmembrane region" description="Helical" evidence="1">
    <location>
        <begin position="75"/>
        <end position="94"/>
    </location>
</feature>
<dbReference type="EMBL" id="MK814608">
    <property type="protein sequence ID" value="QCI04019.1"/>
    <property type="molecule type" value="Genomic_DNA"/>
</dbReference>
<keyword evidence="2" id="KW-0934">Plastid</keyword>
<protein>
    <recommendedName>
        <fullName evidence="3">Transmembrane protein</fullName>
    </recommendedName>
</protein>
<feature type="transmembrane region" description="Helical" evidence="1">
    <location>
        <begin position="131"/>
        <end position="153"/>
    </location>
</feature>
<accession>A0A4D6WJ79</accession>
<feature type="transmembrane region" description="Helical" evidence="1">
    <location>
        <begin position="173"/>
        <end position="198"/>
    </location>
</feature>
<keyword evidence="1" id="KW-0472">Membrane</keyword>
<evidence type="ECO:0008006" key="3">
    <source>
        <dbReference type="Google" id="ProtNLM"/>
    </source>
</evidence>
<reference evidence="2" key="2">
    <citation type="submission" date="2019-04" db="EMBL/GenBank/DDBJ databases">
        <authorList>
            <person name="Pasella M."/>
        </authorList>
    </citation>
    <scope>NUCLEOTIDE SEQUENCE</scope>
    <source>
        <strain evidence="2">PD2956</strain>
    </source>
</reference>
<sequence>MNVTSFSVLSQYLYSPHTWIHPISVKYKFFCILIILLSIPLNSSIYIMIIILTFSYITLLNCTNLKYTFKLIKNLYTYCFLLFITYLLNLKSGILNQHIYNIKRYYPLKLILIKRQNFFIYSYDHIVIPKFLLQISFFIYSNIIFMRILFLTTKYEEIIFLLFQYIDKIKNKQFFFIQTLICSLSLASQFIELIIKYFQNKIISLKLRKIYHKIHKYQSYNYLILSFFFDLINDINQICFFIYSREIIINKFYIINI</sequence>
<gene>
    <name evidence="2" type="primary">orf257</name>
</gene>
<keyword evidence="1" id="KW-0812">Transmembrane</keyword>
<proteinExistence type="predicted"/>
<name>A0A4D6WJ79_9FLOR</name>
<keyword evidence="1" id="KW-1133">Transmembrane helix</keyword>
<feature type="transmembrane region" description="Helical" evidence="1">
    <location>
        <begin position="29"/>
        <end position="55"/>
    </location>
</feature>
<reference evidence="2" key="1">
    <citation type="journal article" date="2019" name="Mol. Phylogenet. Evol.">
        <title>Morphological evolution and classification of the red algal order Ceramiales inferred using plastid phylogenomics.</title>
        <authorList>
            <person name="Diaz-Tapia P."/>
            <person name="Pasella M.M."/>
            <person name="Verbruggen H."/>
            <person name="Maggs C.A."/>
        </authorList>
    </citation>
    <scope>NUCLEOTIDE SEQUENCE</scope>
    <source>
        <strain evidence="2">PD2956</strain>
    </source>
</reference>
<organism evidence="2">
    <name type="scientific">Antithamnionella ternifolia</name>
    <dbReference type="NCBI Taxonomy" id="207919"/>
    <lineage>
        <taxon>Eukaryota</taxon>
        <taxon>Rhodophyta</taxon>
        <taxon>Florideophyceae</taxon>
        <taxon>Rhodymeniophycidae</taxon>
        <taxon>Ceramiales</taxon>
        <taxon>Ceramiaceae</taxon>
        <taxon>Antithamnionella</taxon>
    </lineage>
</organism>
<dbReference type="AlphaFoldDB" id="A0A4D6WJ79"/>
<feature type="transmembrane region" description="Helical" evidence="1">
    <location>
        <begin position="219"/>
        <end position="243"/>
    </location>
</feature>
<geneLocation type="plastid" evidence="2"/>
<evidence type="ECO:0000313" key="2">
    <source>
        <dbReference type="EMBL" id="QCI04019.1"/>
    </source>
</evidence>
<evidence type="ECO:0000256" key="1">
    <source>
        <dbReference type="SAM" id="Phobius"/>
    </source>
</evidence>